<dbReference type="PANTHER" id="PTHR48107">
    <property type="entry name" value="NADPH-DEPENDENT ALDEHYDE REDUCTASE-LIKE PROTEIN, CHLOROPLASTIC-RELATED"/>
    <property type="match status" value="1"/>
</dbReference>
<dbReference type="EMBL" id="JABCIY010000121">
    <property type="protein sequence ID" value="KAF7192528.1"/>
    <property type="molecule type" value="Genomic_DNA"/>
</dbReference>
<evidence type="ECO:0000256" key="2">
    <source>
        <dbReference type="ARBA" id="ARBA00022857"/>
    </source>
</evidence>
<dbReference type="GO" id="GO:0016614">
    <property type="term" value="F:oxidoreductase activity, acting on CH-OH group of donors"/>
    <property type="evidence" value="ECO:0007669"/>
    <property type="project" value="UniProtKB-ARBA"/>
</dbReference>
<evidence type="ECO:0000313" key="5">
    <source>
        <dbReference type="Proteomes" id="UP000660729"/>
    </source>
</evidence>
<dbReference type="PROSITE" id="PS00061">
    <property type="entry name" value="ADH_SHORT"/>
    <property type="match status" value="1"/>
</dbReference>
<evidence type="ECO:0000256" key="1">
    <source>
        <dbReference type="ARBA" id="ARBA00006484"/>
    </source>
</evidence>
<keyword evidence="3" id="KW-0560">Oxidoreductase</keyword>
<dbReference type="FunFam" id="3.40.50.720:FF:000084">
    <property type="entry name" value="Short-chain dehydrogenase reductase"/>
    <property type="match status" value="1"/>
</dbReference>
<organism evidence="4 5">
    <name type="scientific">Pseudocercospora fuligena</name>
    <dbReference type="NCBI Taxonomy" id="685502"/>
    <lineage>
        <taxon>Eukaryota</taxon>
        <taxon>Fungi</taxon>
        <taxon>Dikarya</taxon>
        <taxon>Ascomycota</taxon>
        <taxon>Pezizomycotina</taxon>
        <taxon>Dothideomycetes</taxon>
        <taxon>Dothideomycetidae</taxon>
        <taxon>Mycosphaerellales</taxon>
        <taxon>Mycosphaerellaceae</taxon>
        <taxon>Pseudocercospora</taxon>
    </lineage>
</organism>
<sequence length="251" mass="26439">MRASTHFAPPNVSRGIGRATAILAGKRGWSLGVNYVYNSVAARATVNDVKVAGGSAIALHGNVEHEQDIAQLFDSMEKCYGGRVNGVVINAGITAEASDLADMDVERLRRMVDVNVMGTLLCAREAARRLPISRGGNGGSIVFVSSKASKIGSPHEYVDYAASKGAVDSLTLGLSKELAQDGVRVNTVRPGHIKTEIHKTTGDPDRAERLGKLTPIGRPGEADEVAEAILWLLSPASSYVTGSFIDVSGGR</sequence>
<dbReference type="InterPro" id="IPR036291">
    <property type="entry name" value="NAD(P)-bd_dom_sf"/>
</dbReference>
<accession>A0A8H6RJZ4</accession>
<evidence type="ECO:0000256" key="3">
    <source>
        <dbReference type="ARBA" id="ARBA00023002"/>
    </source>
</evidence>
<keyword evidence="5" id="KW-1185">Reference proteome</keyword>
<proteinExistence type="inferred from homology"/>
<dbReference type="Pfam" id="PF13561">
    <property type="entry name" value="adh_short_C2"/>
    <property type="match status" value="1"/>
</dbReference>
<gene>
    <name evidence="4" type="ORF">HII31_06160</name>
</gene>
<comment type="caution">
    <text evidence="4">The sequence shown here is derived from an EMBL/GenBank/DDBJ whole genome shotgun (WGS) entry which is preliminary data.</text>
</comment>
<dbReference type="SUPFAM" id="SSF51735">
    <property type="entry name" value="NAD(P)-binding Rossmann-fold domains"/>
    <property type="match status" value="1"/>
</dbReference>
<comment type="similarity">
    <text evidence="1">Belongs to the short-chain dehydrogenases/reductases (SDR) family.</text>
</comment>
<dbReference type="Gene3D" id="3.40.50.720">
    <property type="entry name" value="NAD(P)-binding Rossmann-like Domain"/>
    <property type="match status" value="1"/>
</dbReference>
<dbReference type="PANTHER" id="PTHR48107:SF7">
    <property type="entry name" value="RE15974P"/>
    <property type="match status" value="1"/>
</dbReference>
<dbReference type="OrthoDB" id="47007at2759"/>
<dbReference type="Proteomes" id="UP000660729">
    <property type="component" value="Unassembled WGS sequence"/>
</dbReference>
<dbReference type="CDD" id="cd05233">
    <property type="entry name" value="SDR_c"/>
    <property type="match status" value="1"/>
</dbReference>
<dbReference type="PRINTS" id="PR00080">
    <property type="entry name" value="SDRFAMILY"/>
</dbReference>
<dbReference type="InterPro" id="IPR002347">
    <property type="entry name" value="SDR_fam"/>
</dbReference>
<protein>
    <submittedName>
        <fullName evidence="4">Putative oxidoreductase YgfF</fullName>
    </submittedName>
</protein>
<reference evidence="4" key="1">
    <citation type="submission" date="2020-04" db="EMBL/GenBank/DDBJ databases">
        <title>Draft genome resource of the tomato pathogen Pseudocercospora fuligena.</title>
        <authorList>
            <person name="Zaccaron A."/>
        </authorList>
    </citation>
    <scope>NUCLEOTIDE SEQUENCE</scope>
    <source>
        <strain evidence="4">PF001</strain>
    </source>
</reference>
<dbReference type="InterPro" id="IPR020904">
    <property type="entry name" value="Sc_DH/Rdtase_CS"/>
</dbReference>
<name>A0A8H6RJZ4_9PEZI</name>
<dbReference type="PRINTS" id="PR00081">
    <property type="entry name" value="GDHRDH"/>
</dbReference>
<evidence type="ECO:0000313" key="4">
    <source>
        <dbReference type="EMBL" id="KAF7192528.1"/>
    </source>
</evidence>
<dbReference type="AlphaFoldDB" id="A0A8H6RJZ4"/>
<keyword evidence="2" id="KW-0521">NADP</keyword>